<dbReference type="PANTHER" id="PTHR39203:SF1">
    <property type="entry name" value="CYTOPLASMIC PROTEIN"/>
    <property type="match status" value="1"/>
</dbReference>
<evidence type="ECO:0000313" key="2">
    <source>
        <dbReference type="EMBL" id="SER86866.1"/>
    </source>
</evidence>
<dbReference type="STRING" id="142588.SAMN04488559_10878"/>
<dbReference type="PANTHER" id="PTHR39203">
    <property type="entry name" value="CYTOPLASMIC PROTEIN-RELATED"/>
    <property type="match status" value="1"/>
</dbReference>
<dbReference type="OrthoDB" id="9807542at2"/>
<dbReference type="Gene3D" id="3.10.400.10">
    <property type="entry name" value="Sulfate adenylyltransferase"/>
    <property type="match status" value="1"/>
</dbReference>
<dbReference type="CDD" id="cd06553">
    <property type="entry name" value="ASCH_Ef3133_like"/>
    <property type="match status" value="1"/>
</dbReference>
<dbReference type="SMART" id="SM01022">
    <property type="entry name" value="ASCH"/>
    <property type="match status" value="1"/>
</dbReference>
<dbReference type="SUPFAM" id="SSF88697">
    <property type="entry name" value="PUA domain-like"/>
    <property type="match status" value="1"/>
</dbReference>
<dbReference type="PIRSF" id="PIRSF021320">
    <property type="entry name" value="DUF984"/>
    <property type="match status" value="1"/>
</dbReference>
<dbReference type="InterPro" id="IPR009326">
    <property type="entry name" value="DUF984"/>
</dbReference>
<keyword evidence="3" id="KW-1185">Reference proteome</keyword>
<dbReference type="RefSeq" id="WP_092652068.1">
    <property type="nucleotide sequence ID" value="NZ_FOHA01000008.1"/>
</dbReference>
<dbReference type="InterPro" id="IPR015947">
    <property type="entry name" value="PUA-like_sf"/>
</dbReference>
<dbReference type="AlphaFoldDB" id="A0A1H9SPH8"/>
<dbReference type="InterPro" id="IPR007374">
    <property type="entry name" value="ASCH_domain"/>
</dbReference>
<dbReference type="Proteomes" id="UP000198948">
    <property type="component" value="Unassembled WGS sequence"/>
</dbReference>
<accession>A0A1H9SPH8</accession>
<sequence>MNQETKDYWQTFVARKKLPTSTAVTAWQFGSAPDELAQLVIAGIKTATCSAAIFYELENEPYPRIDEYSIILNRQDLPVAIIQTTDVTQLPMNQVPAAFAIAEGEGDCSYDYWYQVHRDFFTAALKEIDQSFSEDLLLVCERFKVVDTK</sequence>
<protein>
    <submittedName>
        <fullName evidence="2">Uncharacterized protein YhfF</fullName>
    </submittedName>
</protein>
<gene>
    <name evidence="2" type="ORF">SAMN04488559_10878</name>
</gene>
<evidence type="ECO:0000259" key="1">
    <source>
        <dbReference type="SMART" id="SM01022"/>
    </source>
</evidence>
<reference evidence="2 3" key="1">
    <citation type="submission" date="2016-10" db="EMBL/GenBank/DDBJ databases">
        <authorList>
            <person name="de Groot N.N."/>
        </authorList>
    </citation>
    <scope>NUCLEOTIDE SEQUENCE [LARGE SCALE GENOMIC DNA]</scope>
    <source>
        <strain evidence="2 3">DSM 13760</strain>
    </source>
</reference>
<name>A0A1H9SPH8_9LACT</name>
<feature type="domain" description="ASCH" evidence="1">
    <location>
        <begin position="27"/>
        <end position="147"/>
    </location>
</feature>
<proteinExistence type="predicted"/>
<dbReference type="EMBL" id="FOHA01000008">
    <property type="protein sequence ID" value="SER86866.1"/>
    <property type="molecule type" value="Genomic_DNA"/>
</dbReference>
<dbReference type="Pfam" id="PF04266">
    <property type="entry name" value="ASCH"/>
    <property type="match status" value="1"/>
</dbReference>
<organism evidence="2 3">
    <name type="scientific">Isobaculum melis</name>
    <dbReference type="NCBI Taxonomy" id="142588"/>
    <lineage>
        <taxon>Bacteria</taxon>
        <taxon>Bacillati</taxon>
        <taxon>Bacillota</taxon>
        <taxon>Bacilli</taxon>
        <taxon>Lactobacillales</taxon>
        <taxon>Carnobacteriaceae</taxon>
        <taxon>Isobaculum</taxon>
    </lineage>
</organism>
<evidence type="ECO:0000313" key="3">
    <source>
        <dbReference type="Proteomes" id="UP000198948"/>
    </source>
</evidence>